<evidence type="ECO:0000256" key="15">
    <source>
        <dbReference type="ARBA" id="ARBA00079026"/>
    </source>
</evidence>
<dbReference type="GO" id="GO:0016052">
    <property type="term" value="P:carbohydrate catabolic process"/>
    <property type="evidence" value="ECO:0007669"/>
    <property type="project" value="UniProtKB-ARBA"/>
</dbReference>
<dbReference type="InterPro" id="IPR017853">
    <property type="entry name" value="GH"/>
</dbReference>
<evidence type="ECO:0000256" key="1">
    <source>
        <dbReference type="ARBA" id="ARBA00000448"/>
    </source>
</evidence>
<evidence type="ECO:0000256" key="10">
    <source>
        <dbReference type="ARBA" id="ARBA00051414"/>
    </source>
</evidence>
<comment type="catalytic activity">
    <reaction evidence="8">
        <text>beta-D-galactosyl-(1&lt;-&gt;1)-sphing-4-enine + H2O = sphing-4-enine + D-galactose</text>
        <dbReference type="Rhea" id="RHEA:43908"/>
        <dbReference type="ChEBI" id="CHEBI:4139"/>
        <dbReference type="ChEBI" id="CHEBI:15377"/>
        <dbReference type="ChEBI" id="CHEBI:57756"/>
        <dbReference type="ChEBI" id="CHEBI:57934"/>
    </reaction>
    <physiologicalReaction direction="left-to-right" evidence="8">
        <dbReference type="Rhea" id="RHEA:43909"/>
    </physiologicalReaction>
</comment>
<dbReference type="eggNOG" id="KOG0626">
    <property type="taxonomic scope" value="Eukaryota"/>
</dbReference>
<protein>
    <recommendedName>
        <fullName evidence="14">Cytosolic beta-glucosidase</fullName>
        <ecNumber evidence="3">3.2.1.21</ecNumber>
        <ecNumber evidence="2">3.2.1.46</ecNumber>
    </recommendedName>
    <alternativeName>
        <fullName evidence="15">Cytosolic galactosylceramidase</fullName>
    </alternativeName>
    <alternativeName>
        <fullName evidence="17">Cytosolic glucosylceramidase</fullName>
    </alternativeName>
    <alternativeName>
        <fullName evidence="16">Cytosolic glycosylceramidase</fullName>
    </alternativeName>
</protein>
<dbReference type="OMA" id="IAHEINP"/>
<dbReference type="InterPro" id="IPR033132">
    <property type="entry name" value="GH_1_N_CS"/>
</dbReference>
<sequence length="532" mass="61446">MKCFVVVVLLFAVSPYSLVNGQNEFPADFKFGVGTSAYQIEGAWNEDGKGESIWDYLVHNHPEKIADKTNGDVACDSYRLWRRDVEMLKELGVDIYRFSIAWTRIMPTGLSNQINQKGVEYYNNLIDALLENGITPIVVLYHWDLPQRLQEMGGWTNREIVGHFREYAKFAFETFGDRVKWWTTFNEPLQTCRQSYEWDAMAPGTDFPGIPSYLCAHHLLLSHAEAVEVYRQQFQTLQQGKIGITVDSSWAEPRSQSADDIEASNVNLRFFIGWYMHPIYIGNYPAEMIERVDRFSQQQGFAKSRLPTFTAEEINKLRGSSDFFGFNTYTTYMVRKNDDQNSQGFPVPSFDHDRGVVEYQDETWPETGSSWFRVYPKGIYNLLMWIKNEYNNPEVYITENGYSDRGGTKDEGRVQYFKDYMSNVLDAVNEGCNVKGYVAWSLMDNFEWRAGLTERFGLYYVDYNHPNKTRVQKSSAKFYASVIKTRKIDMELMPEPEEYTPYSPPDPDAGASVLPTVSLIAVAMAMLLRNLF</sequence>
<evidence type="ECO:0000256" key="18">
    <source>
        <dbReference type="SAM" id="SignalP"/>
    </source>
</evidence>
<evidence type="ECO:0000256" key="2">
    <source>
        <dbReference type="ARBA" id="ARBA00012657"/>
    </source>
</evidence>
<dbReference type="PRINTS" id="PR00131">
    <property type="entry name" value="GLHYDRLASE1"/>
</dbReference>
<dbReference type="SUPFAM" id="SSF51445">
    <property type="entry name" value="(Trans)glycosidases"/>
    <property type="match status" value="1"/>
</dbReference>
<dbReference type="GO" id="GO:0004336">
    <property type="term" value="F:galactosylceramidase activity"/>
    <property type="evidence" value="ECO:0007669"/>
    <property type="project" value="UniProtKB-EC"/>
</dbReference>
<dbReference type="OrthoDB" id="65569at2759"/>
<evidence type="ECO:0000256" key="16">
    <source>
        <dbReference type="ARBA" id="ARBA00081896"/>
    </source>
</evidence>
<dbReference type="PROSITE" id="PS00653">
    <property type="entry name" value="GLYCOSYL_HYDROL_F1_2"/>
    <property type="match status" value="1"/>
</dbReference>
<comment type="similarity">
    <text evidence="13">Belongs to the glycosyl hydrolase 1 family. Klotho subfamily.</text>
</comment>
<comment type="catalytic activity">
    <reaction evidence="10">
        <text>a beta-D-xylosyl-(1&lt;-&gt;1')-N-acylsphing-4-enine + cholesterol = cholesteryl 3-beta-D-xyloside + an N-acylsphing-4-enine</text>
        <dbReference type="Rhea" id="RHEA:70239"/>
        <dbReference type="ChEBI" id="CHEBI:16113"/>
        <dbReference type="ChEBI" id="CHEBI:52639"/>
        <dbReference type="ChEBI" id="CHEBI:189067"/>
        <dbReference type="ChEBI" id="CHEBI:189068"/>
    </reaction>
    <physiologicalReaction direction="left-to-right" evidence="10">
        <dbReference type="Rhea" id="RHEA:70240"/>
    </physiologicalReaction>
    <physiologicalReaction direction="right-to-left" evidence="10">
        <dbReference type="Rhea" id="RHEA:70241"/>
    </physiologicalReaction>
</comment>
<dbReference type="Gene3D" id="3.20.20.80">
    <property type="entry name" value="Glycosidases"/>
    <property type="match status" value="1"/>
</dbReference>
<evidence type="ECO:0000256" key="14">
    <source>
        <dbReference type="ARBA" id="ARBA00068094"/>
    </source>
</evidence>
<evidence type="ECO:0000313" key="20">
    <source>
        <dbReference type="EnsemblMetazoa" id="CPIJ008531-PA"/>
    </source>
</evidence>
<evidence type="ECO:0000256" key="5">
    <source>
        <dbReference type="ARBA" id="ARBA00022801"/>
    </source>
</evidence>
<evidence type="ECO:0000256" key="13">
    <source>
        <dbReference type="ARBA" id="ARBA00060858"/>
    </source>
</evidence>
<evidence type="ECO:0000256" key="8">
    <source>
        <dbReference type="ARBA" id="ARBA00048813"/>
    </source>
</evidence>
<dbReference type="AlphaFoldDB" id="B0WNN6"/>
<comment type="catalytic activity">
    <reaction evidence="12">
        <text>beta-D-glucosyl-(1&lt;-&gt;1)-sphing-4-enine + H2O = sphing-4-enine + D-glucose</text>
        <dbReference type="Rhea" id="RHEA:59288"/>
        <dbReference type="ChEBI" id="CHEBI:4167"/>
        <dbReference type="ChEBI" id="CHEBI:15377"/>
        <dbReference type="ChEBI" id="CHEBI:57756"/>
        <dbReference type="ChEBI" id="CHEBI:83992"/>
    </reaction>
    <physiologicalReaction direction="left-to-right" evidence="12">
        <dbReference type="Rhea" id="RHEA:59289"/>
    </physiologicalReaction>
</comment>
<comment type="catalytic activity">
    <reaction evidence="7">
        <text>a beta-D-galactosyl-(1&lt;-&gt;1')-N-acylsphing-4-enine + H2O = an N-acylsphing-4-enine + D-galactose</text>
        <dbReference type="Rhea" id="RHEA:14297"/>
        <dbReference type="ChEBI" id="CHEBI:4139"/>
        <dbReference type="ChEBI" id="CHEBI:15377"/>
        <dbReference type="ChEBI" id="CHEBI:18390"/>
        <dbReference type="ChEBI" id="CHEBI:52639"/>
        <dbReference type="EC" id="3.2.1.46"/>
    </reaction>
    <physiologicalReaction direction="left-to-right" evidence="7">
        <dbReference type="Rhea" id="RHEA:14298"/>
    </physiologicalReaction>
</comment>
<dbReference type="Pfam" id="PF00232">
    <property type="entry name" value="Glyco_hydro_1"/>
    <property type="match status" value="1"/>
</dbReference>
<dbReference type="STRING" id="7176.B0WNN6"/>
<dbReference type="KEGG" id="cqu:CpipJ_CPIJ008531"/>
<comment type="catalytic activity">
    <reaction evidence="11">
        <text>beta-D-glucosyl-(1&lt;-&gt;1)-N-octadecanoylsphing-4-enine + H2O = N-octadecanoylsphing-4-enine + D-glucose</text>
        <dbReference type="Rhea" id="RHEA:59284"/>
        <dbReference type="ChEBI" id="CHEBI:4167"/>
        <dbReference type="ChEBI" id="CHEBI:15377"/>
        <dbReference type="ChEBI" id="CHEBI:72961"/>
        <dbReference type="ChEBI" id="CHEBI:84719"/>
    </reaction>
    <physiologicalReaction direction="left-to-right" evidence="11">
        <dbReference type="Rhea" id="RHEA:59285"/>
    </physiologicalReaction>
</comment>
<evidence type="ECO:0000313" key="21">
    <source>
        <dbReference type="Proteomes" id="UP000002320"/>
    </source>
</evidence>
<dbReference type="PANTHER" id="PTHR10353">
    <property type="entry name" value="GLYCOSYL HYDROLASE"/>
    <property type="match status" value="1"/>
</dbReference>
<dbReference type="EnsemblMetazoa" id="CPIJ008531-RA">
    <property type="protein sequence ID" value="CPIJ008531-PA"/>
    <property type="gene ID" value="CPIJ008531"/>
</dbReference>
<dbReference type="EC" id="3.2.1.46" evidence="2"/>
<evidence type="ECO:0000256" key="7">
    <source>
        <dbReference type="ARBA" id="ARBA00033698"/>
    </source>
</evidence>
<feature type="chain" id="PRO_5011408299" description="Cytosolic beta-glucosidase" evidence="18">
    <location>
        <begin position="22"/>
        <end position="532"/>
    </location>
</feature>
<dbReference type="EMBL" id="DS232013">
    <property type="protein sequence ID" value="EDS31872.1"/>
    <property type="molecule type" value="Genomic_DNA"/>
</dbReference>
<dbReference type="VEuPathDB" id="VectorBase:CPIJ008531"/>
<dbReference type="VEuPathDB" id="VectorBase:CQUJHB003639"/>
<dbReference type="GO" id="GO:0008422">
    <property type="term" value="F:beta-glucosidase activity"/>
    <property type="evidence" value="ECO:0007669"/>
    <property type="project" value="UniProtKB-EC"/>
</dbReference>
<dbReference type="InParanoid" id="B0WNN6"/>
<keyword evidence="4 18" id="KW-0732">Signal</keyword>
<evidence type="ECO:0000256" key="9">
    <source>
        <dbReference type="ARBA" id="ARBA00050809"/>
    </source>
</evidence>
<dbReference type="PANTHER" id="PTHR10353:SF36">
    <property type="entry name" value="LP05116P"/>
    <property type="match status" value="1"/>
</dbReference>
<keyword evidence="6" id="KW-0326">Glycosidase</keyword>
<reference evidence="20" key="2">
    <citation type="submission" date="2021-02" db="UniProtKB">
        <authorList>
            <consortium name="EnsemblMetazoa"/>
        </authorList>
    </citation>
    <scope>IDENTIFICATION</scope>
    <source>
        <strain evidence="20">JHB</strain>
    </source>
</reference>
<organism>
    <name type="scientific">Culex quinquefasciatus</name>
    <name type="common">Southern house mosquito</name>
    <name type="synonym">Culex pungens</name>
    <dbReference type="NCBI Taxonomy" id="7176"/>
    <lineage>
        <taxon>Eukaryota</taxon>
        <taxon>Metazoa</taxon>
        <taxon>Ecdysozoa</taxon>
        <taxon>Arthropoda</taxon>
        <taxon>Hexapoda</taxon>
        <taxon>Insecta</taxon>
        <taxon>Pterygota</taxon>
        <taxon>Neoptera</taxon>
        <taxon>Endopterygota</taxon>
        <taxon>Diptera</taxon>
        <taxon>Nematocera</taxon>
        <taxon>Culicoidea</taxon>
        <taxon>Culicidae</taxon>
        <taxon>Culicinae</taxon>
        <taxon>Culicini</taxon>
        <taxon>Culex</taxon>
        <taxon>Culex</taxon>
    </lineage>
</organism>
<comment type="catalytic activity">
    <reaction evidence="1">
        <text>Hydrolysis of terminal, non-reducing beta-D-glucosyl residues with release of beta-D-glucose.</text>
        <dbReference type="EC" id="3.2.1.21"/>
    </reaction>
</comment>
<proteinExistence type="inferred from homology"/>
<evidence type="ECO:0000256" key="6">
    <source>
        <dbReference type="ARBA" id="ARBA00023295"/>
    </source>
</evidence>
<dbReference type="FunFam" id="3.20.20.80:FF:000011">
    <property type="entry name" value="Cytosolic beta-glucosidase"/>
    <property type="match status" value="1"/>
</dbReference>
<evidence type="ECO:0000256" key="12">
    <source>
        <dbReference type="ARBA" id="ARBA00052085"/>
    </source>
</evidence>
<dbReference type="HOGENOM" id="CLU_001859_1_3_1"/>
<gene>
    <name evidence="20" type="primary">6041005</name>
    <name evidence="19" type="ORF">CpipJ_CPIJ008531</name>
</gene>
<accession>B0WNN6</accession>
<keyword evidence="5 19" id="KW-0378">Hydrolase</keyword>
<name>B0WNN6_CULQU</name>
<dbReference type="InterPro" id="IPR001360">
    <property type="entry name" value="Glyco_hydro_1"/>
</dbReference>
<feature type="signal peptide" evidence="18">
    <location>
        <begin position="1"/>
        <end position="21"/>
    </location>
</feature>
<evidence type="ECO:0000256" key="11">
    <source>
        <dbReference type="ARBA" id="ARBA00051666"/>
    </source>
</evidence>
<dbReference type="EC" id="3.2.1.21" evidence="3"/>
<evidence type="ECO:0000256" key="3">
    <source>
        <dbReference type="ARBA" id="ARBA00012744"/>
    </source>
</evidence>
<reference evidence="19" key="1">
    <citation type="submission" date="2007-03" db="EMBL/GenBank/DDBJ databases">
        <title>Annotation of Culex pipiens quinquefasciatus.</title>
        <authorList>
            <consortium name="The Broad Institute Genome Sequencing Platform"/>
            <person name="Atkinson P.W."/>
            <person name="Hemingway J."/>
            <person name="Christensen B.M."/>
            <person name="Higgs S."/>
            <person name="Kodira C."/>
            <person name="Hannick L."/>
            <person name="Megy K."/>
            <person name="O'Leary S."/>
            <person name="Pearson M."/>
            <person name="Haas B.J."/>
            <person name="Mauceli E."/>
            <person name="Wortman J.R."/>
            <person name="Lee N.H."/>
            <person name="Guigo R."/>
            <person name="Stanke M."/>
            <person name="Alvarado L."/>
            <person name="Amedeo P."/>
            <person name="Antoine C.H."/>
            <person name="Arensburger P."/>
            <person name="Bidwell S.L."/>
            <person name="Crawford M."/>
            <person name="Camaro F."/>
            <person name="Devon K."/>
            <person name="Engels R."/>
            <person name="Hammond M."/>
            <person name="Howarth C."/>
            <person name="Koehrsen M."/>
            <person name="Lawson D."/>
            <person name="Montgomery P."/>
            <person name="Nene V."/>
            <person name="Nusbaum C."/>
            <person name="Puiu D."/>
            <person name="Romero-Severson J."/>
            <person name="Severson D.W."/>
            <person name="Shumway M."/>
            <person name="Sisk P."/>
            <person name="Stolte C."/>
            <person name="Zeng Q."/>
            <person name="Eisenstadt E."/>
            <person name="Fraser-Liggett C."/>
            <person name="Strausberg R."/>
            <person name="Galagan J."/>
            <person name="Birren B."/>
            <person name="Collins F.H."/>
        </authorList>
    </citation>
    <scope>NUCLEOTIDE SEQUENCE [LARGE SCALE GENOMIC DNA]</scope>
    <source>
        <strain evidence="19">JHB</strain>
    </source>
</reference>
<keyword evidence="21" id="KW-1185">Reference proteome</keyword>
<comment type="catalytic activity">
    <reaction evidence="9">
        <text>beta-D-galactosyl-(1&lt;-&gt;1')-N-octadecanoylsphing-4-enine + H2O = N-octadecanoylsphing-4-enine + D-galactose</text>
        <dbReference type="Rhea" id="RHEA:59292"/>
        <dbReference type="ChEBI" id="CHEBI:4139"/>
        <dbReference type="ChEBI" id="CHEBI:15377"/>
        <dbReference type="ChEBI" id="CHEBI:72961"/>
        <dbReference type="ChEBI" id="CHEBI:84720"/>
    </reaction>
    <physiologicalReaction direction="left-to-right" evidence="9">
        <dbReference type="Rhea" id="RHEA:59293"/>
    </physiologicalReaction>
</comment>
<evidence type="ECO:0000256" key="4">
    <source>
        <dbReference type="ARBA" id="ARBA00022729"/>
    </source>
</evidence>
<evidence type="ECO:0000256" key="17">
    <source>
        <dbReference type="ARBA" id="ARBA00083229"/>
    </source>
</evidence>
<dbReference type="Proteomes" id="UP000002320">
    <property type="component" value="Unassembled WGS sequence"/>
</dbReference>
<evidence type="ECO:0000313" key="19">
    <source>
        <dbReference type="EMBL" id="EDS31872.1"/>
    </source>
</evidence>